<reference evidence="1 2" key="1">
    <citation type="submission" date="2015-09" db="EMBL/GenBank/DDBJ databases">
        <authorList>
            <person name="Xu Y."/>
            <person name="Nagy A."/>
            <person name="Liu N.T."/>
            <person name="Nou X."/>
        </authorList>
    </citation>
    <scope>NUCLEOTIDE SEQUENCE [LARGE SCALE GENOMIC DNA]</scope>
    <source>
        <strain evidence="1 2">FC1138</strain>
    </source>
</reference>
<dbReference type="RefSeq" id="WP_021194125.1">
    <property type="nucleotide sequence ID" value="NZ_CP012605.1"/>
</dbReference>
<protein>
    <submittedName>
        <fullName evidence="1">Type I restriction-modification system methyltransferase subunit</fullName>
    </submittedName>
</protein>
<dbReference type="AlphaFoldDB" id="A0AAC9BES8"/>
<sequence length="103" mass="11122">MSASALQSVLSASPLFPLGQIVATPGALDLLDRTGINASALLHRHQQGDWGAVCAEDAQSNVQAVLAHARILSAYELGSRRERLWVITEADRRVTTLLLPTEY</sequence>
<dbReference type="KEGG" id="rin:ACS15_2226"/>
<gene>
    <name evidence="1" type="ORF">ACS15_2226</name>
</gene>
<keyword evidence="1" id="KW-0808">Transferase</keyword>
<dbReference type="GO" id="GO:0008168">
    <property type="term" value="F:methyltransferase activity"/>
    <property type="evidence" value="ECO:0007669"/>
    <property type="project" value="UniProtKB-KW"/>
</dbReference>
<dbReference type="EMBL" id="CP012605">
    <property type="protein sequence ID" value="ANH72491.1"/>
    <property type="molecule type" value="Genomic_DNA"/>
</dbReference>
<dbReference type="GO" id="GO:0032259">
    <property type="term" value="P:methylation"/>
    <property type="evidence" value="ECO:0007669"/>
    <property type="project" value="UniProtKB-KW"/>
</dbReference>
<evidence type="ECO:0000313" key="2">
    <source>
        <dbReference type="Proteomes" id="UP000077927"/>
    </source>
</evidence>
<dbReference type="Proteomes" id="UP000077927">
    <property type="component" value="Chromosome 1"/>
</dbReference>
<accession>A0AAC9BES8</accession>
<name>A0AAC9BES8_9RALS</name>
<evidence type="ECO:0000313" key="1">
    <source>
        <dbReference type="EMBL" id="ANH72491.1"/>
    </source>
</evidence>
<keyword evidence="1" id="KW-0489">Methyltransferase</keyword>
<proteinExistence type="predicted"/>
<organism evidence="1 2">
    <name type="scientific">Ralstonia insidiosa</name>
    <dbReference type="NCBI Taxonomy" id="190721"/>
    <lineage>
        <taxon>Bacteria</taxon>
        <taxon>Pseudomonadati</taxon>
        <taxon>Pseudomonadota</taxon>
        <taxon>Betaproteobacteria</taxon>
        <taxon>Burkholderiales</taxon>
        <taxon>Burkholderiaceae</taxon>
        <taxon>Ralstonia</taxon>
    </lineage>
</organism>